<comment type="caution">
    <text evidence="3">The sequence shown here is derived from an EMBL/GenBank/DDBJ whole genome shotgun (WGS) entry which is preliminary data.</text>
</comment>
<evidence type="ECO:0000313" key="3">
    <source>
        <dbReference type="EMBL" id="MDO7907080.1"/>
    </source>
</evidence>
<reference evidence="3 4" key="1">
    <citation type="submission" date="2023-07" db="EMBL/GenBank/DDBJ databases">
        <title>Paenibacillus sp. JX-17 nov. isolated from soil.</title>
        <authorList>
            <person name="Wan Y."/>
            <person name="Liu B."/>
        </authorList>
    </citation>
    <scope>NUCLEOTIDE SEQUENCE [LARGE SCALE GENOMIC DNA]</scope>
    <source>
        <strain evidence="3 4">JX-17</strain>
    </source>
</reference>
<evidence type="ECO:0000259" key="2">
    <source>
        <dbReference type="SMART" id="SM00460"/>
    </source>
</evidence>
<feature type="transmembrane region" description="Helical" evidence="1">
    <location>
        <begin position="151"/>
        <end position="179"/>
    </location>
</feature>
<dbReference type="RefSeq" id="WP_305024279.1">
    <property type="nucleotide sequence ID" value="NZ_JAUQTB010000005.1"/>
</dbReference>
<dbReference type="InterPro" id="IPR002931">
    <property type="entry name" value="Transglutaminase-like"/>
</dbReference>
<keyword evidence="1" id="KW-0472">Membrane</keyword>
<dbReference type="Proteomes" id="UP001240171">
    <property type="component" value="Unassembled WGS sequence"/>
</dbReference>
<feature type="transmembrane region" description="Helical" evidence="1">
    <location>
        <begin position="92"/>
        <end position="119"/>
    </location>
</feature>
<keyword evidence="1" id="KW-0812">Transmembrane</keyword>
<keyword evidence="4" id="KW-1185">Reference proteome</keyword>
<gene>
    <name evidence="3" type="ORF">Q5741_11695</name>
</gene>
<dbReference type="InterPro" id="IPR038765">
    <property type="entry name" value="Papain-like_cys_pep_sf"/>
</dbReference>
<accession>A0ABT9CCU1</accession>
<feature type="transmembrane region" description="Helical" evidence="1">
    <location>
        <begin position="12"/>
        <end position="32"/>
    </location>
</feature>
<protein>
    <submittedName>
        <fullName evidence="3">Transglutaminase domain-containing protein</fullName>
    </submittedName>
</protein>
<dbReference type="SUPFAM" id="SSF54001">
    <property type="entry name" value="Cysteine proteinases"/>
    <property type="match status" value="1"/>
</dbReference>
<organism evidence="3 4">
    <name type="scientific">Paenibacillus lacisoli</name>
    <dbReference type="NCBI Taxonomy" id="3064525"/>
    <lineage>
        <taxon>Bacteria</taxon>
        <taxon>Bacillati</taxon>
        <taxon>Bacillota</taxon>
        <taxon>Bacilli</taxon>
        <taxon>Bacillales</taxon>
        <taxon>Paenibacillaceae</taxon>
        <taxon>Paenibacillus</taxon>
    </lineage>
</organism>
<evidence type="ECO:0000313" key="4">
    <source>
        <dbReference type="Proteomes" id="UP001240171"/>
    </source>
</evidence>
<feature type="transmembrane region" description="Helical" evidence="1">
    <location>
        <begin position="41"/>
        <end position="66"/>
    </location>
</feature>
<proteinExistence type="predicted"/>
<dbReference type="EMBL" id="JAUQTB010000005">
    <property type="protein sequence ID" value="MDO7907080.1"/>
    <property type="molecule type" value="Genomic_DNA"/>
</dbReference>
<keyword evidence="1" id="KW-1133">Transmembrane helix</keyword>
<sequence>MFAGWMNSLMNLNGITILIMCILALSLLQGWWRGASRSAGALLHLVVDGILTIAALFCAVGTAMWLSPYAADRLQAYTAALPAQQLSSWQEIYYTIVSAIANFPLLRFGILFLISYMIIRGLLRLASDLLISRKIRSHAAAEGRPGLVSRLAGAGIGTLIGAARAIFVIALLFVGVSLYPNSSFSSYIQSSPVYKQGAQSVIEPLSGTFVKDKLPVFTQAVEKEMNGILQQKYDIIDRHISSDIQQAAAQVAGTGGSDEEKARRLYDWVGSRISYDYDKVTNYEERGIWHEQNPQETFTTRKGVCIDYARLYAMMARSVGLDVRVVTGLGYNGQGGYGPHAWNEVYLSQSKQWVPLDPTWKQSGDWFNPPNFAQTHIKNQTV</sequence>
<feature type="domain" description="Transglutaminase-like" evidence="2">
    <location>
        <begin position="297"/>
        <end position="360"/>
    </location>
</feature>
<dbReference type="Gene3D" id="3.10.620.30">
    <property type="match status" value="1"/>
</dbReference>
<name>A0ABT9CCU1_9BACL</name>
<dbReference type="Pfam" id="PF01841">
    <property type="entry name" value="Transglut_core"/>
    <property type="match status" value="1"/>
</dbReference>
<dbReference type="PANTHER" id="PTHR33490">
    <property type="entry name" value="BLR5614 PROTEIN-RELATED"/>
    <property type="match status" value="1"/>
</dbReference>
<dbReference type="PANTHER" id="PTHR33490:SF3">
    <property type="entry name" value="CONSERVED INTEGRAL MEMBRANE PROTEIN"/>
    <property type="match status" value="1"/>
</dbReference>
<dbReference type="SMART" id="SM00460">
    <property type="entry name" value="TGc"/>
    <property type="match status" value="1"/>
</dbReference>
<evidence type="ECO:0000256" key="1">
    <source>
        <dbReference type="SAM" id="Phobius"/>
    </source>
</evidence>